<evidence type="ECO:0000256" key="10">
    <source>
        <dbReference type="ARBA" id="ARBA00022927"/>
    </source>
</evidence>
<dbReference type="EMBL" id="MU863633">
    <property type="protein sequence ID" value="KAK4101859.1"/>
    <property type="molecule type" value="Genomic_DNA"/>
</dbReference>
<sequence length="385" mass="42825">MKRPSNWWFSSTLASLLLLLSTTPPSPSSSSSVPAAAAVAKTPLTCDNLVVDGHKYNLAALAGPHTAVTSEYTPPTHHNTTYTVDVCGPLVRRGEVDRAERCPDGTRVCAIKRRWDPKAGKTIDIDQVIPIVVGAPGTGDDDKAAAVAWEAKRLPRDGDDGGSVTKDGKKEGLRLTLSGETKYQQRAQRAVVEFRCNADLVGTEGEWESVEEYVPPKKEKDNKERRREERGGIWRREEGEKKEDGDKKKEDNIESKPEKQLMKDGAALVWEGYKRERDGNGAEMDTLYLTWYTKQVCDAAVDQPVPEASHSSGFFFWLFVIGFLAVASYLIFGSWINYTRYGARGWDLLPHGDMIRDIPYLMRDLIRRILNTLQSTGSRGGYSAV</sequence>
<evidence type="ECO:0000256" key="5">
    <source>
        <dbReference type="ARBA" id="ARBA00005363"/>
    </source>
</evidence>
<feature type="domain" description="MRH" evidence="21">
    <location>
        <begin position="44"/>
        <end position="299"/>
    </location>
</feature>
<reference evidence="22" key="2">
    <citation type="submission" date="2023-05" db="EMBL/GenBank/DDBJ databases">
        <authorList>
            <consortium name="Lawrence Berkeley National Laboratory"/>
            <person name="Steindorff A."/>
            <person name="Hensen N."/>
            <person name="Bonometti L."/>
            <person name="Westerberg I."/>
            <person name="Brannstrom I.O."/>
            <person name="Guillou S."/>
            <person name="Cros-Aarteil S."/>
            <person name="Calhoun S."/>
            <person name="Haridas S."/>
            <person name="Kuo A."/>
            <person name="Mondo S."/>
            <person name="Pangilinan J."/>
            <person name="Riley R."/>
            <person name="Labutti K."/>
            <person name="Andreopoulos B."/>
            <person name="Lipzen A."/>
            <person name="Chen C."/>
            <person name="Yanf M."/>
            <person name="Daum C."/>
            <person name="Ng V."/>
            <person name="Clum A."/>
            <person name="Ohm R."/>
            <person name="Martin F."/>
            <person name="Silar P."/>
            <person name="Natvig D."/>
            <person name="Lalanne C."/>
            <person name="Gautier V."/>
            <person name="Ament-Velasquez S.L."/>
            <person name="Kruys A."/>
            <person name="Hutchinson M.I."/>
            <person name="Powell A.J."/>
            <person name="Barry K."/>
            <person name="Miller A.N."/>
            <person name="Grigoriev I.V."/>
            <person name="Debuchy R."/>
            <person name="Gladieux P."/>
            <person name="Thoren M.H."/>
            <person name="Johannesson H."/>
        </authorList>
    </citation>
    <scope>NUCLEOTIDE SEQUENCE</scope>
    <source>
        <strain evidence="22">CBS 757.83</strain>
    </source>
</reference>
<keyword evidence="10" id="KW-0653">Protein transport</keyword>
<comment type="subcellular location">
    <subcellularLocation>
        <location evidence="2">Cytoplasmic vesicle membrane</location>
        <topology evidence="2">Single-pass type I membrane protein</topology>
    </subcellularLocation>
    <subcellularLocation>
        <location evidence="4">Golgi apparatus membrane</location>
        <topology evidence="4">Single-pass type I membrane protein</topology>
    </subcellularLocation>
    <subcellularLocation>
        <location evidence="1">Mitochondrion membrane</location>
        <topology evidence="1">Single-pass membrane protein</topology>
    </subcellularLocation>
    <subcellularLocation>
        <location evidence="3">Preautophagosomal structure membrane</location>
        <topology evidence="3">Single-pass type I membrane protein</topology>
    </subcellularLocation>
</comment>
<evidence type="ECO:0000256" key="17">
    <source>
        <dbReference type="ARBA" id="ARBA00023329"/>
    </source>
</evidence>
<dbReference type="GO" id="GO:0006914">
    <property type="term" value="P:autophagy"/>
    <property type="evidence" value="ECO:0007669"/>
    <property type="project" value="UniProtKB-KW"/>
</dbReference>
<dbReference type="GO" id="GO:0015031">
    <property type="term" value="P:protein transport"/>
    <property type="evidence" value="ECO:0007669"/>
    <property type="project" value="UniProtKB-KW"/>
</dbReference>
<evidence type="ECO:0000256" key="4">
    <source>
        <dbReference type="ARBA" id="ARBA00004614"/>
    </source>
</evidence>
<proteinExistence type="inferred from homology"/>
<keyword evidence="11 19" id="KW-1133">Transmembrane helix</keyword>
<evidence type="ECO:0000256" key="9">
    <source>
        <dbReference type="ARBA" id="ARBA00022729"/>
    </source>
</evidence>
<keyword evidence="7" id="KW-0813">Transport</keyword>
<evidence type="ECO:0000256" key="13">
    <source>
        <dbReference type="ARBA" id="ARBA00023034"/>
    </source>
</evidence>
<dbReference type="InterPro" id="IPR018939">
    <property type="entry name" value="Autophagy-rel_prot_27"/>
</dbReference>
<keyword evidence="9 20" id="KW-0732">Signal</keyword>
<evidence type="ECO:0000256" key="19">
    <source>
        <dbReference type="SAM" id="Phobius"/>
    </source>
</evidence>
<feature type="transmembrane region" description="Helical" evidence="19">
    <location>
        <begin position="314"/>
        <end position="336"/>
    </location>
</feature>
<dbReference type="Pfam" id="PF09451">
    <property type="entry name" value="ATG27"/>
    <property type="match status" value="1"/>
</dbReference>
<dbReference type="InterPro" id="IPR009011">
    <property type="entry name" value="Man6P_isomerase_rcpt-bd_dom_sf"/>
</dbReference>
<keyword evidence="13" id="KW-0333">Golgi apparatus</keyword>
<comment type="similarity">
    <text evidence="5">Belongs to the ATG27 family.</text>
</comment>
<dbReference type="Gene3D" id="2.70.130.10">
    <property type="entry name" value="Mannose-6-phosphate receptor binding domain"/>
    <property type="match status" value="1"/>
</dbReference>
<dbReference type="Proteomes" id="UP001305647">
    <property type="component" value="Unassembled WGS sequence"/>
</dbReference>
<keyword evidence="8 19" id="KW-0812">Transmembrane</keyword>
<keyword evidence="23" id="KW-1185">Reference proteome</keyword>
<evidence type="ECO:0000313" key="23">
    <source>
        <dbReference type="Proteomes" id="UP001305647"/>
    </source>
</evidence>
<evidence type="ECO:0000256" key="12">
    <source>
        <dbReference type="ARBA" id="ARBA00023006"/>
    </source>
</evidence>
<reference evidence="22" key="1">
    <citation type="journal article" date="2023" name="Mol. Phylogenet. Evol.">
        <title>Genome-scale phylogeny and comparative genomics of the fungal order Sordariales.</title>
        <authorList>
            <person name="Hensen N."/>
            <person name="Bonometti L."/>
            <person name="Westerberg I."/>
            <person name="Brannstrom I.O."/>
            <person name="Guillou S."/>
            <person name="Cros-Aarteil S."/>
            <person name="Calhoun S."/>
            <person name="Haridas S."/>
            <person name="Kuo A."/>
            <person name="Mondo S."/>
            <person name="Pangilinan J."/>
            <person name="Riley R."/>
            <person name="LaButti K."/>
            <person name="Andreopoulos B."/>
            <person name="Lipzen A."/>
            <person name="Chen C."/>
            <person name="Yan M."/>
            <person name="Daum C."/>
            <person name="Ng V."/>
            <person name="Clum A."/>
            <person name="Steindorff A."/>
            <person name="Ohm R.A."/>
            <person name="Martin F."/>
            <person name="Silar P."/>
            <person name="Natvig D.O."/>
            <person name="Lalanne C."/>
            <person name="Gautier V."/>
            <person name="Ament-Velasquez S.L."/>
            <person name="Kruys A."/>
            <person name="Hutchinson M.I."/>
            <person name="Powell A.J."/>
            <person name="Barry K."/>
            <person name="Miller A.N."/>
            <person name="Grigoriev I.V."/>
            <person name="Debuchy R."/>
            <person name="Gladieux P."/>
            <person name="Hiltunen Thoren M."/>
            <person name="Johannesson H."/>
        </authorList>
    </citation>
    <scope>NUCLEOTIDE SEQUENCE</scope>
    <source>
        <strain evidence="22">CBS 757.83</strain>
    </source>
</reference>
<feature type="compositionally biased region" description="Basic and acidic residues" evidence="18">
    <location>
        <begin position="214"/>
        <end position="258"/>
    </location>
</feature>
<comment type="caution">
    <text evidence="22">The sequence shown here is derived from an EMBL/GenBank/DDBJ whole genome shotgun (WGS) entry which is preliminary data.</text>
</comment>
<evidence type="ECO:0000256" key="1">
    <source>
        <dbReference type="ARBA" id="ARBA00004304"/>
    </source>
</evidence>
<feature type="signal peptide" evidence="20">
    <location>
        <begin position="1"/>
        <end position="28"/>
    </location>
</feature>
<evidence type="ECO:0000256" key="2">
    <source>
        <dbReference type="ARBA" id="ARBA00004358"/>
    </source>
</evidence>
<evidence type="ECO:0000259" key="21">
    <source>
        <dbReference type="PROSITE" id="PS51914"/>
    </source>
</evidence>
<evidence type="ECO:0000256" key="15">
    <source>
        <dbReference type="ARBA" id="ARBA00023136"/>
    </source>
</evidence>
<dbReference type="GO" id="GO:0034045">
    <property type="term" value="C:phagophore assembly site membrane"/>
    <property type="evidence" value="ECO:0007669"/>
    <property type="project" value="UniProtKB-SubCell"/>
</dbReference>
<protein>
    <recommendedName>
        <fullName evidence="6">Autophagy-related protein 27</fullName>
    </recommendedName>
</protein>
<evidence type="ECO:0000256" key="20">
    <source>
        <dbReference type="SAM" id="SignalP"/>
    </source>
</evidence>
<dbReference type="GO" id="GO:0031966">
    <property type="term" value="C:mitochondrial membrane"/>
    <property type="evidence" value="ECO:0007669"/>
    <property type="project" value="UniProtKB-SubCell"/>
</dbReference>
<evidence type="ECO:0000256" key="16">
    <source>
        <dbReference type="ARBA" id="ARBA00023157"/>
    </source>
</evidence>
<evidence type="ECO:0000256" key="8">
    <source>
        <dbReference type="ARBA" id="ARBA00022692"/>
    </source>
</evidence>
<evidence type="ECO:0000256" key="14">
    <source>
        <dbReference type="ARBA" id="ARBA00023128"/>
    </source>
</evidence>
<keyword evidence="14" id="KW-0496">Mitochondrion</keyword>
<dbReference type="PROSITE" id="PS51914">
    <property type="entry name" value="MRH"/>
    <property type="match status" value="1"/>
</dbReference>
<dbReference type="SUPFAM" id="SSF50911">
    <property type="entry name" value="Mannose 6-phosphate receptor domain"/>
    <property type="match status" value="1"/>
</dbReference>
<keyword evidence="16" id="KW-1015">Disulfide bond</keyword>
<keyword evidence="17" id="KW-0968">Cytoplasmic vesicle</keyword>
<organism evidence="22 23">
    <name type="scientific">Parathielavia hyrcaniae</name>
    <dbReference type="NCBI Taxonomy" id="113614"/>
    <lineage>
        <taxon>Eukaryota</taxon>
        <taxon>Fungi</taxon>
        <taxon>Dikarya</taxon>
        <taxon>Ascomycota</taxon>
        <taxon>Pezizomycotina</taxon>
        <taxon>Sordariomycetes</taxon>
        <taxon>Sordariomycetidae</taxon>
        <taxon>Sordariales</taxon>
        <taxon>Chaetomiaceae</taxon>
        <taxon>Parathielavia</taxon>
    </lineage>
</organism>
<evidence type="ECO:0000256" key="6">
    <source>
        <dbReference type="ARBA" id="ARBA00013776"/>
    </source>
</evidence>
<keyword evidence="12" id="KW-0072">Autophagy</keyword>
<dbReference type="GO" id="GO:0000139">
    <property type="term" value="C:Golgi membrane"/>
    <property type="evidence" value="ECO:0007669"/>
    <property type="project" value="UniProtKB-SubCell"/>
</dbReference>
<evidence type="ECO:0000256" key="3">
    <source>
        <dbReference type="ARBA" id="ARBA00004472"/>
    </source>
</evidence>
<evidence type="ECO:0000313" key="22">
    <source>
        <dbReference type="EMBL" id="KAK4101859.1"/>
    </source>
</evidence>
<keyword evidence="15 19" id="KW-0472">Membrane</keyword>
<name>A0AAN6Q1I1_9PEZI</name>
<feature type="chain" id="PRO_5042891249" description="Autophagy-related protein 27" evidence="20">
    <location>
        <begin position="29"/>
        <end position="385"/>
    </location>
</feature>
<accession>A0AAN6Q1I1</accession>
<dbReference type="PANTHER" id="PTHR15071:SF13">
    <property type="entry name" value="AUTOPHAGY-RELATED PROTEIN 27"/>
    <property type="match status" value="1"/>
</dbReference>
<dbReference type="PANTHER" id="PTHR15071">
    <property type="entry name" value="MANNOSE-6-PHOSPHATE RECEPTOR FAMILY MEMBER"/>
    <property type="match status" value="1"/>
</dbReference>
<gene>
    <name evidence="22" type="ORF">N658DRAFT_515605</name>
</gene>
<dbReference type="InterPro" id="IPR044865">
    <property type="entry name" value="MRH_dom"/>
</dbReference>
<feature type="region of interest" description="Disordered" evidence="18">
    <location>
        <begin position="206"/>
        <end position="258"/>
    </location>
</feature>
<evidence type="ECO:0000256" key="18">
    <source>
        <dbReference type="SAM" id="MobiDB-lite"/>
    </source>
</evidence>
<evidence type="ECO:0000256" key="11">
    <source>
        <dbReference type="ARBA" id="ARBA00022989"/>
    </source>
</evidence>
<dbReference type="AlphaFoldDB" id="A0AAN6Q1I1"/>
<dbReference type="GO" id="GO:0030659">
    <property type="term" value="C:cytoplasmic vesicle membrane"/>
    <property type="evidence" value="ECO:0007669"/>
    <property type="project" value="UniProtKB-SubCell"/>
</dbReference>
<evidence type="ECO:0000256" key="7">
    <source>
        <dbReference type="ARBA" id="ARBA00022448"/>
    </source>
</evidence>